<name>A0ABQ5E982_9ASTR</name>
<sequence>MSALEEVATKFDLLPPSFFSPHQSTSLDLATVLTVLYSTTDIVVSYPATDDIVVSCSLWSVTIVEPMSFAAAAATLQPNGLRNDTTPPLVSTLFYPMTNLLRIEPCGLKER</sequence>
<accession>A0ABQ5E982</accession>
<proteinExistence type="predicted"/>
<dbReference type="EMBL" id="BQNB010016065">
    <property type="protein sequence ID" value="GJT47422.1"/>
    <property type="molecule type" value="Genomic_DNA"/>
</dbReference>
<protein>
    <submittedName>
        <fullName evidence="1">Uncharacterized protein</fullName>
    </submittedName>
</protein>
<reference evidence="1" key="1">
    <citation type="journal article" date="2022" name="Int. J. Mol. Sci.">
        <title>Draft Genome of Tanacetum Coccineum: Genomic Comparison of Closely Related Tanacetum-Family Plants.</title>
        <authorList>
            <person name="Yamashiro T."/>
            <person name="Shiraishi A."/>
            <person name="Nakayama K."/>
            <person name="Satake H."/>
        </authorList>
    </citation>
    <scope>NUCLEOTIDE SEQUENCE</scope>
</reference>
<reference evidence="1" key="2">
    <citation type="submission" date="2022-01" db="EMBL/GenBank/DDBJ databases">
        <authorList>
            <person name="Yamashiro T."/>
            <person name="Shiraishi A."/>
            <person name="Satake H."/>
            <person name="Nakayama K."/>
        </authorList>
    </citation>
    <scope>NUCLEOTIDE SEQUENCE</scope>
</reference>
<gene>
    <name evidence="1" type="ORF">Tco_0956137</name>
</gene>
<comment type="caution">
    <text evidence="1">The sequence shown here is derived from an EMBL/GenBank/DDBJ whole genome shotgun (WGS) entry which is preliminary data.</text>
</comment>
<keyword evidence="2" id="KW-1185">Reference proteome</keyword>
<evidence type="ECO:0000313" key="1">
    <source>
        <dbReference type="EMBL" id="GJT47422.1"/>
    </source>
</evidence>
<dbReference type="Proteomes" id="UP001151760">
    <property type="component" value="Unassembled WGS sequence"/>
</dbReference>
<evidence type="ECO:0000313" key="2">
    <source>
        <dbReference type="Proteomes" id="UP001151760"/>
    </source>
</evidence>
<organism evidence="1 2">
    <name type="scientific">Tanacetum coccineum</name>
    <dbReference type="NCBI Taxonomy" id="301880"/>
    <lineage>
        <taxon>Eukaryota</taxon>
        <taxon>Viridiplantae</taxon>
        <taxon>Streptophyta</taxon>
        <taxon>Embryophyta</taxon>
        <taxon>Tracheophyta</taxon>
        <taxon>Spermatophyta</taxon>
        <taxon>Magnoliopsida</taxon>
        <taxon>eudicotyledons</taxon>
        <taxon>Gunneridae</taxon>
        <taxon>Pentapetalae</taxon>
        <taxon>asterids</taxon>
        <taxon>campanulids</taxon>
        <taxon>Asterales</taxon>
        <taxon>Asteraceae</taxon>
        <taxon>Asteroideae</taxon>
        <taxon>Anthemideae</taxon>
        <taxon>Anthemidinae</taxon>
        <taxon>Tanacetum</taxon>
    </lineage>
</organism>